<dbReference type="Proteomes" id="UP000198418">
    <property type="component" value="Unassembled WGS sequence"/>
</dbReference>
<organism evidence="2 3">
    <name type="scientific">Rhodoblastus acidophilus</name>
    <name type="common">Rhodopseudomonas acidophila</name>
    <dbReference type="NCBI Taxonomy" id="1074"/>
    <lineage>
        <taxon>Bacteria</taxon>
        <taxon>Pseudomonadati</taxon>
        <taxon>Pseudomonadota</taxon>
        <taxon>Alphaproteobacteria</taxon>
        <taxon>Hyphomicrobiales</taxon>
        <taxon>Rhodoblastaceae</taxon>
        <taxon>Rhodoblastus</taxon>
    </lineage>
</organism>
<name>A0A212PZT9_RHOAC</name>
<dbReference type="AlphaFoldDB" id="A0A212PZT9"/>
<sequence length="236" mass="25776">MILVLAMSPDDERRLAMTREKQDASRASFRLASRFWRDLEIVLRWIFLNAQERKAHPRSPGVRAQNRSGAEPVKTAGLAPASRAATLPSKSRPNVLVAGRAKFTEGVLRCLLSEDVNVHAIAVDRDEACALILMGATPHGLADLAEQAAPFDLVLSTDLMQYIGADVLARLPEHAVILDLAPPPGSVDYESAKALGRRAIWARAAISEGRTVFCPATWGQIRHVLDFCRRRAVGAP</sequence>
<proteinExistence type="predicted"/>
<evidence type="ECO:0000256" key="1">
    <source>
        <dbReference type="SAM" id="MobiDB-lite"/>
    </source>
</evidence>
<feature type="region of interest" description="Disordered" evidence="1">
    <location>
        <begin position="56"/>
        <end position="86"/>
    </location>
</feature>
<dbReference type="RefSeq" id="WP_088518761.1">
    <property type="nucleotide sequence ID" value="NZ_FYDG01000001.1"/>
</dbReference>
<dbReference type="OrthoDB" id="8840764at2"/>
<reference evidence="3" key="1">
    <citation type="submission" date="2017-06" db="EMBL/GenBank/DDBJ databases">
        <authorList>
            <person name="Varghese N."/>
            <person name="Submissions S."/>
        </authorList>
    </citation>
    <scope>NUCLEOTIDE SEQUENCE [LARGE SCALE GENOMIC DNA]</scope>
    <source>
        <strain evidence="3">DSM 137</strain>
    </source>
</reference>
<evidence type="ECO:0000313" key="2">
    <source>
        <dbReference type="EMBL" id="SNB52499.1"/>
    </source>
</evidence>
<dbReference type="EMBL" id="FYDG01000001">
    <property type="protein sequence ID" value="SNB52499.1"/>
    <property type="molecule type" value="Genomic_DNA"/>
</dbReference>
<dbReference type="Gene3D" id="3.40.50.720">
    <property type="entry name" value="NAD(P)-binding Rossmann-like Domain"/>
    <property type="match status" value="1"/>
</dbReference>
<keyword evidence="3" id="KW-1185">Reference proteome</keyword>
<evidence type="ECO:0000313" key="3">
    <source>
        <dbReference type="Proteomes" id="UP000198418"/>
    </source>
</evidence>
<gene>
    <name evidence="2" type="ORF">SAMN06265338_101267</name>
</gene>
<accession>A0A212PZT9</accession>
<protein>
    <submittedName>
        <fullName evidence="2">Uncharacterized protein</fullName>
    </submittedName>
</protein>